<evidence type="ECO:0000313" key="3">
    <source>
        <dbReference type="EMBL" id="KRZ03725.1"/>
    </source>
</evidence>
<organism evidence="3 4">
    <name type="scientific">Trichinella zimbabwensis</name>
    <dbReference type="NCBI Taxonomy" id="268475"/>
    <lineage>
        <taxon>Eukaryota</taxon>
        <taxon>Metazoa</taxon>
        <taxon>Ecdysozoa</taxon>
        <taxon>Nematoda</taxon>
        <taxon>Enoplea</taxon>
        <taxon>Dorylaimia</taxon>
        <taxon>Trichinellida</taxon>
        <taxon>Trichinellidae</taxon>
        <taxon>Trichinella</taxon>
    </lineage>
</organism>
<sequence length="68" mass="7691">MVELVVLVVNASPWFVFAPCSVGLSHRLLLLQDRALECCQVRPHLPVGLHQLIPFKHSRGCEHSFCQK</sequence>
<reference evidence="3 4" key="1">
    <citation type="submission" date="2015-01" db="EMBL/GenBank/DDBJ databases">
        <title>Evolution of Trichinella species and genotypes.</title>
        <authorList>
            <person name="Korhonen P.K."/>
            <person name="Edoardo P."/>
            <person name="Giuseppe L.R."/>
            <person name="Gasser R.B."/>
        </authorList>
    </citation>
    <scope>NUCLEOTIDE SEQUENCE [LARGE SCALE GENOMIC DNA]</scope>
    <source>
        <strain evidence="3">ISS1029</strain>
    </source>
</reference>
<evidence type="ECO:0000313" key="4">
    <source>
        <dbReference type="Proteomes" id="UP000055024"/>
    </source>
</evidence>
<dbReference type="AlphaFoldDB" id="A0A0V1GZQ2"/>
<comment type="caution">
    <text evidence="3">The sequence shown here is derived from an EMBL/GenBank/DDBJ whole genome shotgun (WGS) entry which is preliminary data.</text>
</comment>
<dbReference type="EMBL" id="JYDP01000333">
    <property type="protein sequence ID" value="KRZ01127.1"/>
    <property type="molecule type" value="Genomic_DNA"/>
</dbReference>
<dbReference type="Proteomes" id="UP000055024">
    <property type="component" value="Unassembled WGS sequence"/>
</dbReference>
<accession>A0A0V1GZQ2</accession>
<proteinExistence type="predicted"/>
<dbReference type="EMBL" id="JYDP01000334">
    <property type="protein sequence ID" value="KRZ01121.1"/>
    <property type="molecule type" value="Genomic_DNA"/>
</dbReference>
<evidence type="ECO:0000313" key="2">
    <source>
        <dbReference type="EMBL" id="KRZ01127.1"/>
    </source>
</evidence>
<protein>
    <submittedName>
        <fullName evidence="3">Uncharacterized protein</fullName>
    </submittedName>
</protein>
<name>A0A0V1GZQ2_9BILA</name>
<keyword evidence="4" id="KW-1185">Reference proteome</keyword>
<dbReference type="EMBL" id="JYDP01000184">
    <property type="protein sequence ID" value="KRZ03725.1"/>
    <property type="molecule type" value="Genomic_DNA"/>
</dbReference>
<gene>
    <name evidence="2" type="ORF">T11_10005</name>
    <name evidence="1" type="ORF">T11_5230</name>
    <name evidence="3" type="ORF">T11_6074</name>
</gene>
<evidence type="ECO:0000313" key="1">
    <source>
        <dbReference type="EMBL" id="KRZ01121.1"/>
    </source>
</evidence>